<dbReference type="AlphaFoldDB" id="A0A9W9J3A6"/>
<protein>
    <submittedName>
        <fullName evidence="1">Uncharacterized protein</fullName>
    </submittedName>
</protein>
<keyword evidence="2" id="KW-1185">Reference proteome</keyword>
<sequence length="149" mass="16765">MEIRIGESAAQELDLAPPGHLNSGQRNIFLSVFVKYCMSQTEGHTRSVPLSPPPLNSLQIEFPSFPPFLNLNLSKTFPQQLILLSICSILLDQEIFGIFNLRGCRDIVAYPYVLDSRWDPSPQIQWLSDRCIPRNTLDSAIPSPDLRLG</sequence>
<comment type="caution">
    <text evidence="1">The sequence shown here is derived from an EMBL/GenBank/DDBJ whole genome shotgun (WGS) entry which is preliminary data.</text>
</comment>
<name>A0A9W9J3A6_9EURO</name>
<organism evidence="1 2">
    <name type="scientific">Penicillium cf. griseofulvum</name>
    <dbReference type="NCBI Taxonomy" id="2972120"/>
    <lineage>
        <taxon>Eukaryota</taxon>
        <taxon>Fungi</taxon>
        <taxon>Dikarya</taxon>
        <taxon>Ascomycota</taxon>
        <taxon>Pezizomycotina</taxon>
        <taxon>Eurotiomycetes</taxon>
        <taxon>Eurotiomycetidae</taxon>
        <taxon>Eurotiales</taxon>
        <taxon>Aspergillaceae</taxon>
        <taxon>Penicillium</taxon>
    </lineage>
</organism>
<dbReference type="Proteomes" id="UP001150879">
    <property type="component" value="Unassembled WGS sequence"/>
</dbReference>
<evidence type="ECO:0000313" key="2">
    <source>
        <dbReference type="Proteomes" id="UP001150879"/>
    </source>
</evidence>
<dbReference type="EMBL" id="JAPQKP010000005">
    <property type="protein sequence ID" value="KAJ5189823.1"/>
    <property type="molecule type" value="Genomic_DNA"/>
</dbReference>
<reference evidence="1" key="1">
    <citation type="submission" date="2022-11" db="EMBL/GenBank/DDBJ databases">
        <authorList>
            <person name="Petersen C."/>
        </authorList>
    </citation>
    <scope>NUCLEOTIDE SEQUENCE</scope>
    <source>
        <strain evidence="1">IBT 16849</strain>
    </source>
</reference>
<gene>
    <name evidence="1" type="ORF">N7472_008837</name>
</gene>
<accession>A0A9W9J3A6</accession>
<dbReference type="OrthoDB" id="4361089at2759"/>
<evidence type="ECO:0000313" key="1">
    <source>
        <dbReference type="EMBL" id="KAJ5189823.1"/>
    </source>
</evidence>
<reference evidence="1" key="2">
    <citation type="journal article" date="2023" name="IMA Fungus">
        <title>Comparative genomic study of the Penicillium genus elucidates a diverse pangenome and 15 lateral gene transfer events.</title>
        <authorList>
            <person name="Petersen C."/>
            <person name="Sorensen T."/>
            <person name="Nielsen M.R."/>
            <person name="Sondergaard T.E."/>
            <person name="Sorensen J.L."/>
            <person name="Fitzpatrick D.A."/>
            <person name="Frisvad J.C."/>
            <person name="Nielsen K.L."/>
        </authorList>
    </citation>
    <scope>NUCLEOTIDE SEQUENCE</scope>
    <source>
        <strain evidence="1">IBT 16849</strain>
    </source>
</reference>
<proteinExistence type="predicted"/>